<dbReference type="HAMAP" id="MF_00454">
    <property type="entry name" value="FluC"/>
    <property type="match status" value="1"/>
</dbReference>
<evidence type="ECO:0000256" key="10">
    <source>
        <dbReference type="ARBA" id="ARBA00035585"/>
    </source>
</evidence>
<dbReference type="PANTHER" id="PTHR28259:SF1">
    <property type="entry name" value="FLUORIDE EXPORT PROTEIN 1-RELATED"/>
    <property type="match status" value="1"/>
</dbReference>
<dbReference type="AlphaFoldDB" id="A0A6C2YMX2"/>
<feature type="binding site" evidence="11">
    <location>
        <position position="88"/>
    </location>
    <ligand>
        <name>Na(+)</name>
        <dbReference type="ChEBI" id="CHEBI:29101"/>
        <note>structural</note>
    </ligand>
</feature>
<dbReference type="InterPro" id="IPR003691">
    <property type="entry name" value="FluC"/>
</dbReference>
<name>A0A6C2YMX2_9BACT</name>
<proteinExistence type="inferred from homology"/>
<evidence type="ECO:0000256" key="8">
    <source>
        <dbReference type="ARBA" id="ARBA00023303"/>
    </source>
</evidence>
<evidence type="ECO:0000313" key="12">
    <source>
        <dbReference type="EMBL" id="VIP02631.1"/>
    </source>
</evidence>
<dbReference type="RefSeq" id="WP_197740690.1">
    <property type="nucleotide sequence ID" value="NZ_LR593887.1"/>
</dbReference>
<keyword evidence="8 11" id="KW-0407">Ion channel</keyword>
<comment type="catalytic activity">
    <reaction evidence="10">
        <text>fluoride(in) = fluoride(out)</text>
        <dbReference type="Rhea" id="RHEA:76159"/>
        <dbReference type="ChEBI" id="CHEBI:17051"/>
    </reaction>
    <physiologicalReaction direction="left-to-right" evidence="10">
        <dbReference type="Rhea" id="RHEA:76160"/>
    </physiologicalReaction>
</comment>
<feature type="transmembrane region" description="Helical" evidence="11">
    <location>
        <begin position="109"/>
        <end position="131"/>
    </location>
</feature>
<dbReference type="GO" id="GO:0046872">
    <property type="term" value="F:metal ion binding"/>
    <property type="evidence" value="ECO:0007669"/>
    <property type="project" value="UniProtKB-KW"/>
</dbReference>
<evidence type="ECO:0000256" key="4">
    <source>
        <dbReference type="ARBA" id="ARBA00022692"/>
    </source>
</evidence>
<keyword evidence="7 11" id="KW-0472">Membrane</keyword>
<feature type="transmembrane region" description="Helical" evidence="11">
    <location>
        <begin position="46"/>
        <end position="65"/>
    </location>
</feature>
<dbReference type="NCBIfam" id="TIGR00494">
    <property type="entry name" value="crcB"/>
    <property type="match status" value="1"/>
</dbReference>
<gene>
    <name evidence="11" type="primary">fluC</name>
    <name evidence="11" type="synonym">crcB</name>
    <name evidence="12" type="ORF">GMBLW1_13290</name>
</gene>
<dbReference type="Proteomes" id="UP000464378">
    <property type="component" value="Chromosome"/>
</dbReference>
<comment type="similarity">
    <text evidence="9 11">Belongs to the fluoride channel Fluc/FEX (TC 1.A.43) family.</text>
</comment>
<comment type="subcellular location">
    <subcellularLocation>
        <location evidence="1 11">Cell membrane</location>
        <topology evidence="1 11">Multi-pass membrane protein</topology>
    </subcellularLocation>
</comment>
<protein>
    <recommendedName>
        <fullName evidence="11">Fluoride-specific ion channel FluC</fullName>
    </recommendedName>
</protein>
<evidence type="ECO:0000256" key="1">
    <source>
        <dbReference type="ARBA" id="ARBA00004651"/>
    </source>
</evidence>
<evidence type="ECO:0000256" key="5">
    <source>
        <dbReference type="ARBA" id="ARBA00022989"/>
    </source>
</evidence>
<dbReference type="EMBL" id="LR586016">
    <property type="protein sequence ID" value="VIP02631.1"/>
    <property type="molecule type" value="Genomic_DNA"/>
</dbReference>
<keyword evidence="4 11" id="KW-0812">Transmembrane</keyword>
<evidence type="ECO:0000256" key="7">
    <source>
        <dbReference type="ARBA" id="ARBA00023136"/>
    </source>
</evidence>
<dbReference type="EMBL" id="LR593887">
    <property type="protein sequence ID" value="VTS01981.1"/>
    <property type="molecule type" value="Genomic_DNA"/>
</dbReference>
<keyword evidence="11" id="KW-0813">Transport</keyword>
<evidence type="ECO:0000313" key="13">
    <source>
        <dbReference type="Proteomes" id="UP000464378"/>
    </source>
</evidence>
<keyword evidence="2 11" id="KW-1003">Cell membrane</keyword>
<dbReference type="FunCoup" id="A0A6C2YMX2">
    <property type="interactions" value="215"/>
</dbReference>
<dbReference type="GO" id="GO:0140114">
    <property type="term" value="P:cellular detoxification of fluoride"/>
    <property type="evidence" value="ECO:0007669"/>
    <property type="project" value="UniProtKB-UniRule"/>
</dbReference>
<evidence type="ECO:0000256" key="11">
    <source>
        <dbReference type="HAMAP-Rule" id="MF_00454"/>
    </source>
</evidence>
<keyword evidence="13" id="KW-1185">Reference proteome</keyword>
<reference evidence="12" key="1">
    <citation type="submission" date="2019-04" db="EMBL/GenBank/DDBJ databases">
        <authorList>
            <consortium name="Science for Life Laboratories"/>
        </authorList>
    </citation>
    <scope>NUCLEOTIDE SEQUENCE</scope>
    <source>
        <strain evidence="12">MBLW1</strain>
    </source>
</reference>
<dbReference type="KEGG" id="tim:GMBLW1_13290"/>
<keyword evidence="11" id="KW-0479">Metal-binding</keyword>
<keyword evidence="6 11" id="KW-0406">Ion transport</keyword>
<evidence type="ECO:0000256" key="6">
    <source>
        <dbReference type="ARBA" id="ARBA00023065"/>
    </source>
</evidence>
<evidence type="ECO:0000256" key="9">
    <source>
        <dbReference type="ARBA" id="ARBA00035120"/>
    </source>
</evidence>
<dbReference type="PANTHER" id="PTHR28259">
    <property type="entry name" value="FLUORIDE EXPORT PROTEIN 1-RELATED"/>
    <property type="match status" value="1"/>
</dbReference>
<keyword evidence="5 11" id="KW-1133">Transmembrane helix</keyword>
<dbReference type="GO" id="GO:0005886">
    <property type="term" value="C:plasma membrane"/>
    <property type="evidence" value="ECO:0007669"/>
    <property type="project" value="UniProtKB-SubCell"/>
</dbReference>
<sequence length="133" mass="14938">MWDSAFRAMLPWLLVGLGGAMGSMLRYTTGRYLAGYPWAKEFPVGTFLVNIVGSFVLGVLMVLCIERSDPPRREWQLLLGTGFCGGLTTFSTFQWELFERVREGRIGLAFLYFASSLLAGFVAVVLAVRWLDR</sequence>
<accession>A0A6C2YMX2</accession>
<keyword evidence="11" id="KW-0915">Sodium</keyword>
<dbReference type="InParanoid" id="A0A6C2YMX2"/>
<feature type="transmembrane region" description="Helical" evidence="11">
    <location>
        <begin position="77"/>
        <end position="97"/>
    </location>
</feature>
<dbReference type="Pfam" id="PF02537">
    <property type="entry name" value="CRCB"/>
    <property type="match status" value="1"/>
</dbReference>
<feature type="binding site" evidence="11">
    <location>
        <position position="85"/>
    </location>
    <ligand>
        <name>Na(+)</name>
        <dbReference type="ChEBI" id="CHEBI:29101"/>
        <note>structural</note>
    </ligand>
</feature>
<organism evidence="12">
    <name type="scientific">Tuwongella immobilis</name>
    <dbReference type="NCBI Taxonomy" id="692036"/>
    <lineage>
        <taxon>Bacteria</taxon>
        <taxon>Pseudomonadati</taxon>
        <taxon>Planctomycetota</taxon>
        <taxon>Planctomycetia</taxon>
        <taxon>Gemmatales</taxon>
        <taxon>Gemmataceae</taxon>
        <taxon>Tuwongella</taxon>
    </lineage>
</organism>
<evidence type="ECO:0000256" key="3">
    <source>
        <dbReference type="ARBA" id="ARBA00022519"/>
    </source>
</evidence>
<dbReference type="GO" id="GO:0062054">
    <property type="term" value="F:fluoride channel activity"/>
    <property type="evidence" value="ECO:0007669"/>
    <property type="project" value="UniProtKB-UniRule"/>
</dbReference>
<keyword evidence="3" id="KW-0997">Cell inner membrane</keyword>
<comment type="function">
    <text evidence="11">Fluoride-specific ion channel. Important for reducing fluoride concentration in the cell, thus reducing its toxicity.</text>
</comment>
<comment type="activity regulation">
    <text evidence="11">Na(+) is not transported, but it plays an essential structural role and its presence is essential for fluoride channel function.</text>
</comment>
<evidence type="ECO:0000256" key="2">
    <source>
        <dbReference type="ARBA" id="ARBA00022475"/>
    </source>
</evidence>